<keyword evidence="5 9" id="KW-0229">DNA integration</keyword>
<evidence type="ECO:0000313" key="13">
    <source>
        <dbReference type="EMBL" id="BAU93262.1"/>
    </source>
</evidence>
<feature type="region of interest" description="Disordered" evidence="10">
    <location>
        <begin position="323"/>
        <end position="382"/>
    </location>
</feature>
<comment type="similarity">
    <text evidence="9">Belongs to the 'phage' integrase family. XerC subfamily.</text>
</comment>
<dbReference type="GO" id="GO:0007059">
    <property type="term" value="P:chromosome segregation"/>
    <property type="evidence" value="ECO:0007669"/>
    <property type="project" value="UniProtKB-UniRule"/>
</dbReference>
<keyword evidence="3 9" id="KW-0132">Cell division</keyword>
<dbReference type="InterPro" id="IPR002104">
    <property type="entry name" value="Integrase_catalytic"/>
</dbReference>
<dbReference type="GO" id="GO:0006313">
    <property type="term" value="P:DNA transposition"/>
    <property type="evidence" value="ECO:0007669"/>
    <property type="project" value="UniProtKB-UniRule"/>
</dbReference>
<dbReference type="GO" id="GO:0009037">
    <property type="term" value="F:tyrosine-based site-specific recombinase activity"/>
    <property type="evidence" value="ECO:0007669"/>
    <property type="project" value="UniProtKB-UniRule"/>
</dbReference>
<feature type="domain" description="Tyr recombinase" evidence="11">
    <location>
        <begin position="136"/>
        <end position="322"/>
    </location>
</feature>
<dbReference type="InterPro" id="IPR050090">
    <property type="entry name" value="Tyrosine_recombinase_XerCD"/>
</dbReference>
<evidence type="ECO:0000256" key="2">
    <source>
        <dbReference type="ARBA" id="ARBA00022490"/>
    </source>
</evidence>
<dbReference type="GO" id="GO:0051301">
    <property type="term" value="P:cell division"/>
    <property type="evidence" value="ECO:0007669"/>
    <property type="project" value="UniProtKB-KW"/>
</dbReference>
<keyword evidence="7 9" id="KW-0233">DNA recombination</keyword>
<dbReference type="PANTHER" id="PTHR30349:SF90">
    <property type="entry name" value="TYROSINE RECOMBINASE XERD"/>
    <property type="match status" value="1"/>
</dbReference>
<feature type="domain" description="Core-binding (CB)" evidence="12">
    <location>
        <begin position="25"/>
        <end position="115"/>
    </location>
</feature>
<dbReference type="Proteomes" id="UP000218288">
    <property type="component" value="Chromosome"/>
</dbReference>
<evidence type="ECO:0000256" key="1">
    <source>
        <dbReference type="ARBA" id="ARBA00004496"/>
    </source>
</evidence>
<feature type="active site" evidence="9">
    <location>
        <position position="300"/>
    </location>
</feature>
<feature type="active site" evidence="9">
    <location>
        <position position="206"/>
    </location>
</feature>
<evidence type="ECO:0000256" key="4">
    <source>
        <dbReference type="ARBA" id="ARBA00022829"/>
    </source>
</evidence>
<dbReference type="InterPro" id="IPR013762">
    <property type="entry name" value="Integrase-like_cat_sf"/>
</dbReference>
<evidence type="ECO:0000313" key="14">
    <source>
        <dbReference type="Proteomes" id="UP000218288"/>
    </source>
</evidence>
<dbReference type="AlphaFoldDB" id="A0A161JN07"/>
<proteinExistence type="inferred from homology"/>
<evidence type="ECO:0000259" key="12">
    <source>
        <dbReference type="PROSITE" id="PS51900"/>
    </source>
</evidence>
<dbReference type="Pfam" id="PF00589">
    <property type="entry name" value="Phage_integrase"/>
    <property type="match status" value="1"/>
</dbReference>
<dbReference type="Pfam" id="PF02899">
    <property type="entry name" value="Phage_int_SAM_1"/>
    <property type="match status" value="1"/>
</dbReference>
<evidence type="ECO:0000256" key="3">
    <source>
        <dbReference type="ARBA" id="ARBA00022618"/>
    </source>
</evidence>
<dbReference type="PROSITE" id="PS51898">
    <property type="entry name" value="TYR_RECOMBINASE"/>
    <property type="match status" value="1"/>
</dbReference>
<dbReference type="InterPro" id="IPR004107">
    <property type="entry name" value="Integrase_SAM-like_N"/>
</dbReference>
<evidence type="ECO:0000259" key="11">
    <source>
        <dbReference type="PROSITE" id="PS51898"/>
    </source>
</evidence>
<reference evidence="13 14" key="1">
    <citation type="journal article" date="2016" name="Genome Announc.">
        <title>Complete Genome Sequence of Methylobacterium populi P-1M, Isolated from Pink-Pigmented Household Biofilm.</title>
        <authorList>
            <person name="Morohoshi T."/>
            <person name="Ikeda T."/>
        </authorList>
    </citation>
    <scope>NUCLEOTIDE SEQUENCE [LARGE SCALE GENOMIC DNA]</scope>
    <source>
        <strain evidence="13 14">P-1M</strain>
    </source>
</reference>
<dbReference type="InterPro" id="IPR044068">
    <property type="entry name" value="CB"/>
</dbReference>
<dbReference type="InterPro" id="IPR011010">
    <property type="entry name" value="DNA_brk_join_enz"/>
</dbReference>
<gene>
    <name evidence="9 13" type="primary">xerC</name>
    <name evidence="13" type="ORF">MPPM_4657</name>
</gene>
<evidence type="ECO:0000256" key="8">
    <source>
        <dbReference type="ARBA" id="ARBA00023306"/>
    </source>
</evidence>
<dbReference type="Gene3D" id="1.10.150.130">
    <property type="match status" value="1"/>
</dbReference>
<dbReference type="EMBL" id="AP014809">
    <property type="protein sequence ID" value="BAU93262.1"/>
    <property type="molecule type" value="Genomic_DNA"/>
</dbReference>
<comment type="function">
    <text evidence="9">Site-specific tyrosine recombinase, which acts by catalyzing the cutting and rejoining of the recombining DNA molecules. The XerC-XerD complex is essential to convert dimers of the bacterial chromosome into monomers to permit their segregation at cell division. It also contributes to the segregational stability of plasmids.</text>
</comment>
<dbReference type="SUPFAM" id="SSF56349">
    <property type="entry name" value="DNA breaking-rejoining enzymes"/>
    <property type="match status" value="1"/>
</dbReference>
<comment type="subunit">
    <text evidence="9">Forms a cyclic heterotetrameric complex composed of two molecules of XerC and two molecules of XerD.</text>
</comment>
<evidence type="ECO:0000256" key="6">
    <source>
        <dbReference type="ARBA" id="ARBA00023125"/>
    </source>
</evidence>
<dbReference type="GO" id="GO:0005737">
    <property type="term" value="C:cytoplasm"/>
    <property type="evidence" value="ECO:0007669"/>
    <property type="project" value="UniProtKB-SubCell"/>
</dbReference>
<feature type="active site" evidence="9">
    <location>
        <position position="274"/>
    </location>
</feature>
<evidence type="ECO:0000256" key="7">
    <source>
        <dbReference type="ARBA" id="ARBA00023172"/>
    </source>
</evidence>
<name>A0A161JN07_9HYPH</name>
<dbReference type="HAMAP" id="MF_01808">
    <property type="entry name" value="Recomb_XerC_XerD"/>
    <property type="match status" value="1"/>
</dbReference>
<comment type="subcellular location">
    <subcellularLocation>
        <location evidence="1 9">Cytoplasm</location>
    </subcellularLocation>
</comment>
<feature type="compositionally biased region" description="Basic and acidic residues" evidence="10">
    <location>
        <begin position="366"/>
        <end position="382"/>
    </location>
</feature>
<feature type="active site" evidence="9">
    <location>
        <position position="181"/>
    </location>
</feature>
<feature type="active site" evidence="9">
    <location>
        <position position="277"/>
    </location>
</feature>
<organism evidence="13 14">
    <name type="scientific">Methylorubrum populi</name>
    <dbReference type="NCBI Taxonomy" id="223967"/>
    <lineage>
        <taxon>Bacteria</taxon>
        <taxon>Pseudomonadati</taxon>
        <taxon>Pseudomonadota</taxon>
        <taxon>Alphaproteobacteria</taxon>
        <taxon>Hyphomicrobiales</taxon>
        <taxon>Methylobacteriaceae</taxon>
        <taxon>Methylorubrum</taxon>
    </lineage>
</organism>
<keyword evidence="8 9" id="KW-0131">Cell cycle</keyword>
<dbReference type="GO" id="GO:0003677">
    <property type="term" value="F:DNA binding"/>
    <property type="evidence" value="ECO:0007669"/>
    <property type="project" value="UniProtKB-UniRule"/>
</dbReference>
<evidence type="ECO:0000256" key="10">
    <source>
        <dbReference type="SAM" id="MobiDB-lite"/>
    </source>
</evidence>
<protein>
    <recommendedName>
        <fullName evidence="9">Tyrosine recombinase XerC</fullName>
    </recommendedName>
</protein>
<evidence type="ECO:0000256" key="9">
    <source>
        <dbReference type="HAMAP-Rule" id="MF_01808"/>
    </source>
</evidence>
<evidence type="ECO:0000256" key="5">
    <source>
        <dbReference type="ARBA" id="ARBA00022908"/>
    </source>
</evidence>
<keyword evidence="6 9" id="KW-0238">DNA-binding</keyword>
<dbReference type="Gene3D" id="1.10.443.10">
    <property type="entry name" value="Intergrase catalytic core"/>
    <property type="match status" value="1"/>
</dbReference>
<dbReference type="InterPro" id="IPR023009">
    <property type="entry name" value="Tyrosine_recombinase_XerC/XerD"/>
</dbReference>
<dbReference type="PROSITE" id="PS51900">
    <property type="entry name" value="CB"/>
    <property type="match status" value="1"/>
</dbReference>
<dbReference type="PANTHER" id="PTHR30349">
    <property type="entry name" value="PHAGE INTEGRASE-RELATED"/>
    <property type="match status" value="1"/>
</dbReference>
<sequence length="382" mass="40686">MLAAMMRAASPDAVDADALLPPGDAALRAAMRGWREALARERRLAANTVEAYERDLRQFLIHRAGRSGTPTIAGLIALKPRDLRAFMAARRAEGVGGRSLMRMLAGLRSFARFLEREGHGSVAALGAVRSPKVERRLPRPLPVSAALAMTAPETRPDDARDPWVLARDAAVIALLYGSGLRISEALGLAARDAPVPGIDEVRVTGKGGKVRAVPVLPAVAEAVAAYLSLCPHPLDPEGPLFVGVKGGPLSPRVVQYAVAALRGALGLPESATPHALRHSFATHLLARQGELRAIQELLGHASLSTTQIYTKVDAARLMSAFEDAHPRARRRPPRPEAGRAPIESVDAEQGSGAHAGYAVRKAGPGEPRRETRREPGAERRNA</sequence>
<feature type="active site" description="O-(3'-phospho-DNA)-tyrosine intermediate" evidence="9">
    <location>
        <position position="309"/>
    </location>
</feature>
<accession>A0A161JN07</accession>
<keyword evidence="4 9" id="KW-0159">Chromosome partition</keyword>
<dbReference type="SUPFAM" id="SSF47823">
    <property type="entry name" value="lambda integrase-like, N-terminal domain"/>
    <property type="match status" value="1"/>
</dbReference>
<keyword evidence="2 9" id="KW-0963">Cytoplasm</keyword>
<dbReference type="InterPro" id="IPR010998">
    <property type="entry name" value="Integrase_recombinase_N"/>
</dbReference>